<dbReference type="PANTHER" id="PTHR33908">
    <property type="entry name" value="MANNOSYLTRANSFERASE YKCB-RELATED"/>
    <property type="match status" value="1"/>
</dbReference>
<feature type="transmembrane region" description="Helical" evidence="8">
    <location>
        <begin position="301"/>
        <end position="317"/>
    </location>
</feature>
<dbReference type="PANTHER" id="PTHR33908:SF11">
    <property type="entry name" value="MEMBRANE PROTEIN"/>
    <property type="match status" value="1"/>
</dbReference>
<evidence type="ECO:0000313" key="9">
    <source>
        <dbReference type="EMBL" id="NNG58517.1"/>
    </source>
</evidence>
<evidence type="ECO:0000256" key="3">
    <source>
        <dbReference type="ARBA" id="ARBA00022676"/>
    </source>
</evidence>
<feature type="transmembrane region" description="Helical" evidence="8">
    <location>
        <begin position="199"/>
        <end position="219"/>
    </location>
</feature>
<reference evidence="10 12" key="2">
    <citation type="submission" date="2020-12" db="EMBL/GenBank/DDBJ databases">
        <title>FDA dAtabase for Regulatory Grade micrObial Sequences (FDA-ARGOS): Supporting development and validation of Infectious Disease Dx tests.</title>
        <authorList>
            <person name="Sproer C."/>
            <person name="Gronow S."/>
            <person name="Severitt S."/>
            <person name="Schroder I."/>
            <person name="Tallon L."/>
            <person name="Sadzewicz L."/>
            <person name="Zhao X."/>
            <person name="Boylan J."/>
            <person name="Ott S."/>
            <person name="Bowen H."/>
            <person name="Vavikolanu K."/>
            <person name="Mehta A."/>
            <person name="Aluvathingal J."/>
            <person name="Nadendla S."/>
            <person name="Lowell S."/>
            <person name="Myers T."/>
            <person name="Yan Y."/>
            <person name="Sichtig H."/>
        </authorList>
    </citation>
    <scope>NUCLEOTIDE SEQUENCE [LARGE SCALE GENOMIC DNA]</scope>
    <source>
        <strain evidence="10 12">FDAARGOS_881</strain>
    </source>
</reference>
<evidence type="ECO:0000256" key="6">
    <source>
        <dbReference type="ARBA" id="ARBA00022989"/>
    </source>
</evidence>
<feature type="transmembrane region" description="Helical" evidence="8">
    <location>
        <begin position="167"/>
        <end position="192"/>
    </location>
</feature>
<feature type="transmembrane region" description="Helical" evidence="8">
    <location>
        <begin position="78"/>
        <end position="99"/>
    </location>
</feature>
<feature type="transmembrane region" description="Helical" evidence="8">
    <location>
        <begin position="279"/>
        <end position="295"/>
    </location>
</feature>
<keyword evidence="3" id="KW-0328">Glycosyltransferase</keyword>
<feature type="transmembrane region" description="Helical" evidence="8">
    <location>
        <begin position="111"/>
        <end position="132"/>
    </location>
</feature>
<dbReference type="InterPro" id="IPR050297">
    <property type="entry name" value="LipidA_mod_glycosyltrf_83"/>
</dbReference>
<evidence type="ECO:0000256" key="8">
    <source>
        <dbReference type="SAM" id="Phobius"/>
    </source>
</evidence>
<sequence>MSATARSDRRRAWVMAGLLAVLLCLLAIARPVDHDESQYVAAATLSGAGLIPYRDYAYLQTPLQPLLFAPIAWVAGRWAWPALRLVNALLGLVAIAGVYRAARLWGADRRAATLAAWLFSTCDILLFAVGTARNDALPAALLAAALIGVARGEGQGASRGSAALTGLLLAAAAAAKISYALPAIAYGLWALFHRRHRPIWVMIGTLPVLALMAALFAAAPEGFLFGVLRFPSQAPAEYYAARPWKLSWAAKALDSLKFLALGPALVGLLVVARARPPRLLVLLMIGGAIGAMLPFPTWRQYWLPFLPPLFVALALLWHREPPSPRWRIALALLAIVGLAPTLITLIGRDEGMSLPTALAEGRRAAAMMDRMGVTGPVATLAPQMLAVTGRMPHPDFATGPFYFRSRALLDAQAEQRLHLVAQTRPRIAADWVLVGGEGPWSAGDARLDAALARAARNPGWRVPGTRFRLIRVPH</sequence>
<evidence type="ECO:0000256" key="1">
    <source>
        <dbReference type="ARBA" id="ARBA00004651"/>
    </source>
</evidence>
<dbReference type="GeneID" id="78527654"/>
<dbReference type="EMBL" id="CP065713">
    <property type="protein sequence ID" value="QPT09511.1"/>
    <property type="molecule type" value="Genomic_DNA"/>
</dbReference>
<keyword evidence="6 8" id="KW-1133">Transmembrane helix</keyword>
<name>A0A7Y2KR12_SPHPI</name>
<evidence type="ECO:0000256" key="4">
    <source>
        <dbReference type="ARBA" id="ARBA00022679"/>
    </source>
</evidence>
<evidence type="ECO:0000256" key="2">
    <source>
        <dbReference type="ARBA" id="ARBA00022475"/>
    </source>
</evidence>
<dbReference type="AlphaFoldDB" id="A0A7Y2KR12"/>
<dbReference type="GO" id="GO:0016763">
    <property type="term" value="F:pentosyltransferase activity"/>
    <property type="evidence" value="ECO:0007669"/>
    <property type="project" value="TreeGrafter"/>
</dbReference>
<evidence type="ECO:0000313" key="12">
    <source>
        <dbReference type="Proteomes" id="UP000594836"/>
    </source>
</evidence>
<keyword evidence="2" id="KW-1003">Cell membrane</keyword>
<protein>
    <submittedName>
        <fullName evidence="9">DUF2029 domain-containing protein</fullName>
    </submittedName>
</protein>
<dbReference type="GO" id="GO:0005886">
    <property type="term" value="C:plasma membrane"/>
    <property type="evidence" value="ECO:0007669"/>
    <property type="project" value="UniProtKB-SubCell"/>
</dbReference>
<evidence type="ECO:0000256" key="5">
    <source>
        <dbReference type="ARBA" id="ARBA00022692"/>
    </source>
</evidence>
<evidence type="ECO:0000313" key="11">
    <source>
        <dbReference type="Proteomes" id="UP000550136"/>
    </source>
</evidence>
<accession>A0A7Y2KR12</accession>
<evidence type="ECO:0000256" key="7">
    <source>
        <dbReference type="ARBA" id="ARBA00023136"/>
    </source>
</evidence>
<evidence type="ECO:0000313" key="10">
    <source>
        <dbReference type="EMBL" id="QPT09511.1"/>
    </source>
</evidence>
<dbReference type="RefSeq" id="WP_158005334.1">
    <property type="nucleotide sequence ID" value="NZ_AP023323.1"/>
</dbReference>
<dbReference type="Proteomes" id="UP000550136">
    <property type="component" value="Unassembled WGS sequence"/>
</dbReference>
<reference evidence="9 11" key="1">
    <citation type="submission" date="2020-05" db="EMBL/GenBank/DDBJ databases">
        <title>Draft Genome Sequences of Sphingomonas sp. Isolated from the International Space Station.</title>
        <authorList>
            <person name="Bijlani S."/>
            <person name="Singh N.K."/>
            <person name="Mason C.E."/>
            <person name="Wang C.C."/>
            <person name="Venkateswaran K."/>
        </authorList>
    </citation>
    <scope>NUCLEOTIDE SEQUENCE [LARGE SCALE GENOMIC DNA]</scope>
    <source>
        <strain evidence="9 11">FKI-L5-BR-P1</strain>
    </source>
</reference>
<dbReference type="Proteomes" id="UP000594836">
    <property type="component" value="Chromosome"/>
</dbReference>
<feature type="transmembrane region" description="Helical" evidence="8">
    <location>
        <begin position="329"/>
        <end position="347"/>
    </location>
</feature>
<proteinExistence type="predicted"/>
<keyword evidence="4" id="KW-0808">Transferase</keyword>
<dbReference type="EMBL" id="JABEOU010000036">
    <property type="protein sequence ID" value="NNG58517.1"/>
    <property type="molecule type" value="Genomic_DNA"/>
</dbReference>
<dbReference type="GO" id="GO:0009103">
    <property type="term" value="P:lipopolysaccharide biosynthetic process"/>
    <property type="evidence" value="ECO:0007669"/>
    <property type="project" value="UniProtKB-ARBA"/>
</dbReference>
<keyword evidence="5 8" id="KW-0812">Transmembrane</keyword>
<gene>
    <name evidence="9" type="ORF">HKX06_14195</name>
    <name evidence="10" type="ORF">I6G38_04290</name>
</gene>
<feature type="transmembrane region" description="Helical" evidence="8">
    <location>
        <begin position="12"/>
        <end position="29"/>
    </location>
</feature>
<feature type="transmembrane region" description="Helical" evidence="8">
    <location>
        <begin position="255"/>
        <end position="272"/>
    </location>
</feature>
<organism evidence="9 11">
    <name type="scientific">Sphingomonas paucimobilis</name>
    <name type="common">Pseudomonas paucimobilis</name>
    <dbReference type="NCBI Taxonomy" id="13689"/>
    <lineage>
        <taxon>Bacteria</taxon>
        <taxon>Pseudomonadati</taxon>
        <taxon>Pseudomonadota</taxon>
        <taxon>Alphaproteobacteria</taxon>
        <taxon>Sphingomonadales</taxon>
        <taxon>Sphingomonadaceae</taxon>
        <taxon>Sphingomonas</taxon>
    </lineage>
</organism>
<comment type="subcellular location">
    <subcellularLocation>
        <location evidence="1">Cell membrane</location>
        <topology evidence="1">Multi-pass membrane protein</topology>
    </subcellularLocation>
</comment>
<keyword evidence="7 8" id="KW-0472">Membrane</keyword>